<organism evidence="1 2">
    <name type="scientific">Aureobasidium pullulans EXF-150</name>
    <dbReference type="NCBI Taxonomy" id="1043002"/>
    <lineage>
        <taxon>Eukaryota</taxon>
        <taxon>Fungi</taxon>
        <taxon>Dikarya</taxon>
        <taxon>Ascomycota</taxon>
        <taxon>Pezizomycotina</taxon>
        <taxon>Dothideomycetes</taxon>
        <taxon>Dothideomycetidae</taxon>
        <taxon>Dothideales</taxon>
        <taxon>Saccotheciaceae</taxon>
        <taxon>Aureobasidium</taxon>
    </lineage>
</organism>
<dbReference type="HOGENOM" id="CLU_2183432_0_0_1"/>
<evidence type="ECO:0000313" key="2">
    <source>
        <dbReference type="Proteomes" id="UP000030706"/>
    </source>
</evidence>
<accession>A0A074XZ09</accession>
<dbReference type="RefSeq" id="XP_029765066.1">
    <property type="nucleotide sequence ID" value="XM_029910411.1"/>
</dbReference>
<proteinExistence type="predicted"/>
<reference evidence="1 2" key="1">
    <citation type="journal article" date="2014" name="BMC Genomics">
        <title>Genome sequencing of four Aureobasidium pullulans varieties: biotechnological potential, stress tolerance, and description of new species.</title>
        <authorList>
            <person name="Gostin Ar C."/>
            <person name="Ohm R.A."/>
            <person name="Kogej T."/>
            <person name="Sonjak S."/>
            <person name="Turk M."/>
            <person name="Zajc J."/>
            <person name="Zalar P."/>
            <person name="Grube M."/>
            <person name="Sun H."/>
            <person name="Han J."/>
            <person name="Sharma A."/>
            <person name="Chiniquy J."/>
            <person name="Ngan C.Y."/>
            <person name="Lipzen A."/>
            <person name="Barry K."/>
            <person name="Grigoriev I.V."/>
            <person name="Gunde-Cimerman N."/>
        </authorList>
    </citation>
    <scope>NUCLEOTIDE SEQUENCE [LARGE SCALE GENOMIC DNA]</scope>
    <source>
        <strain evidence="1 2">EXF-150</strain>
    </source>
</reference>
<dbReference type="AlphaFoldDB" id="A0A074XZ09"/>
<dbReference type="Proteomes" id="UP000030706">
    <property type="component" value="Unassembled WGS sequence"/>
</dbReference>
<name>A0A074XZ09_AURPU</name>
<dbReference type="EMBL" id="KL584975">
    <property type="protein sequence ID" value="KEQ88879.1"/>
    <property type="molecule type" value="Genomic_DNA"/>
</dbReference>
<protein>
    <submittedName>
        <fullName evidence="1">Uncharacterized protein</fullName>
    </submittedName>
</protein>
<evidence type="ECO:0000313" key="1">
    <source>
        <dbReference type="EMBL" id="KEQ88879.1"/>
    </source>
</evidence>
<sequence>MLPSIVLAAIFCWRRVGKHSDYINAQNGIKFCPLGIWSIYNYTEKISMAPALRMVSSNPSFGKYFRTSKHFTNNFQTHASTRLLRFFAVFLKCLRDLWLSFDLFDRRDR</sequence>
<gene>
    <name evidence="1" type="ORF">M438DRAFT_93715</name>
</gene>
<keyword evidence="2" id="KW-1185">Reference proteome</keyword>
<dbReference type="GeneID" id="40752717"/>